<dbReference type="GO" id="GO:0008270">
    <property type="term" value="F:zinc ion binding"/>
    <property type="evidence" value="ECO:0007669"/>
    <property type="project" value="InterPro"/>
</dbReference>
<organism evidence="7 8">
    <name type="scientific">Exophiala oligosperma</name>
    <dbReference type="NCBI Taxonomy" id="215243"/>
    <lineage>
        <taxon>Eukaryota</taxon>
        <taxon>Fungi</taxon>
        <taxon>Dikarya</taxon>
        <taxon>Ascomycota</taxon>
        <taxon>Pezizomycotina</taxon>
        <taxon>Eurotiomycetes</taxon>
        <taxon>Chaetothyriomycetidae</taxon>
        <taxon>Chaetothyriales</taxon>
        <taxon>Herpotrichiellaceae</taxon>
        <taxon>Exophiala</taxon>
    </lineage>
</organism>
<keyword evidence="1" id="KW-0805">Transcription regulation</keyword>
<dbReference type="Proteomes" id="UP000053342">
    <property type="component" value="Unassembled WGS sequence"/>
</dbReference>
<dbReference type="GO" id="GO:0000981">
    <property type="term" value="F:DNA-binding transcription factor activity, RNA polymerase II-specific"/>
    <property type="evidence" value="ECO:0007669"/>
    <property type="project" value="InterPro"/>
</dbReference>
<evidence type="ECO:0000256" key="2">
    <source>
        <dbReference type="ARBA" id="ARBA00023125"/>
    </source>
</evidence>
<keyword evidence="2" id="KW-0238">DNA-binding</keyword>
<dbReference type="SMART" id="SM00066">
    <property type="entry name" value="GAL4"/>
    <property type="match status" value="1"/>
</dbReference>
<dbReference type="GeneID" id="27360215"/>
<dbReference type="PANTHER" id="PTHR37534:SF46">
    <property type="entry name" value="ZN(II)2CYS6 TRANSCRIPTION FACTOR (EUROFUNG)"/>
    <property type="match status" value="1"/>
</dbReference>
<feature type="domain" description="Zn(2)-C6 fungal-type" evidence="6">
    <location>
        <begin position="25"/>
        <end position="53"/>
    </location>
</feature>
<proteinExistence type="predicted"/>
<dbReference type="PANTHER" id="PTHR37534">
    <property type="entry name" value="TRANSCRIPTIONAL ACTIVATOR PROTEIN UGA3"/>
    <property type="match status" value="1"/>
</dbReference>
<name>A0A0D2D8X9_9EURO</name>
<gene>
    <name evidence="7" type="ORF">PV06_08141</name>
</gene>
<keyword evidence="4" id="KW-0539">Nucleus</keyword>
<evidence type="ECO:0000313" key="8">
    <source>
        <dbReference type="Proteomes" id="UP000053342"/>
    </source>
</evidence>
<protein>
    <recommendedName>
        <fullName evidence="6">Zn(2)-C6 fungal-type domain-containing protein</fullName>
    </recommendedName>
</protein>
<dbReference type="AlphaFoldDB" id="A0A0D2D8X9"/>
<dbReference type="InterPro" id="IPR036864">
    <property type="entry name" value="Zn2-C6_fun-type_DNA-bd_sf"/>
</dbReference>
<dbReference type="GO" id="GO:0003677">
    <property type="term" value="F:DNA binding"/>
    <property type="evidence" value="ECO:0007669"/>
    <property type="project" value="UniProtKB-KW"/>
</dbReference>
<keyword evidence="3" id="KW-0804">Transcription</keyword>
<evidence type="ECO:0000256" key="3">
    <source>
        <dbReference type="ARBA" id="ARBA00023163"/>
    </source>
</evidence>
<dbReference type="InterPro" id="IPR001138">
    <property type="entry name" value="Zn2Cys6_DnaBD"/>
</dbReference>
<evidence type="ECO:0000256" key="1">
    <source>
        <dbReference type="ARBA" id="ARBA00023015"/>
    </source>
</evidence>
<evidence type="ECO:0000259" key="6">
    <source>
        <dbReference type="PROSITE" id="PS50048"/>
    </source>
</evidence>
<dbReference type="RefSeq" id="XP_016259754.1">
    <property type="nucleotide sequence ID" value="XM_016409446.1"/>
</dbReference>
<sequence>MARRTQATNNNRATASSAPVRTRTGCLTCRRRKLKCDEAAPVCGQCQKSGRPCERGEGVAFRHQQNASMERDESLKSFYNRDGNERRFRQDTCFLPIPQTLTWVSVDPSSEDAPTHSPPPNTAAADPYQQVAAHTLEALSTAAADHVSYPPQATAYYTAMAPHTTPHPEYGFVRLEHEEGPSSNQTNYTNGQNQNANLMIDPNLETTVAGPADQASTVDEARGPNQPKQEGEEHLGQGDSDEIGDSESRVAMALQHFNET</sequence>
<keyword evidence="8" id="KW-1185">Reference proteome</keyword>
<dbReference type="Pfam" id="PF00172">
    <property type="entry name" value="Zn_clus"/>
    <property type="match status" value="1"/>
</dbReference>
<dbReference type="CDD" id="cd00067">
    <property type="entry name" value="GAL4"/>
    <property type="match status" value="1"/>
</dbReference>
<reference evidence="7 8" key="1">
    <citation type="submission" date="2015-01" db="EMBL/GenBank/DDBJ databases">
        <title>The Genome Sequence of Exophiala oligosperma CBS72588.</title>
        <authorList>
            <consortium name="The Broad Institute Genomics Platform"/>
            <person name="Cuomo C."/>
            <person name="de Hoog S."/>
            <person name="Gorbushina A."/>
            <person name="Stielow B."/>
            <person name="Teixiera M."/>
            <person name="Abouelleil A."/>
            <person name="Chapman S.B."/>
            <person name="Priest M."/>
            <person name="Young S.K."/>
            <person name="Wortman J."/>
            <person name="Nusbaum C."/>
            <person name="Birren B."/>
        </authorList>
    </citation>
    <scope>NUCLEOTIDE SEQUENCE [LARGE SCALE GENOMIC DNA]</scope>
    <source>
        <strain evidence="7 8">CBS 72588</strain>
    </source>
</reference>
<dbReference type="Gene3D" id="4.10.240.10">
    <property type="entry name" value="Zn(2)-C6 fungal-type DNA-binding domain"/>
    <property type="match status" value="1"/>
</dbReference>
<dbReference type="EMBL" id="KN847339">
    <property type="protein sequence ID" value="KIW39538.1"/>
    <property type="molecule type" value="Genomic_DNA"/>
</dbReference>
<dbReference type="PROSITE" id="PS50048">
    <property type="entry name" value="ZN2_CY6_FUNGAL_2"/>
    <property type="match status" value="1"/>
</dbReference>
<feature type="region of interest" description="Disordered" evidence="5">
    <location>
        <begin position="212"/>
        <end position="260"/>
    </location>
</feature>
<dbReference type="VEuPathDB" id="FungiDB:PV06_08141"/>
<evidence type="ECO:0000256" key="5">
    <source>
        <dbReference type="SAM" id="MobiDB-lite"/>
    </source>
</evidence>
<feature type="region of interest" description="Disordered" evidence="5">
    <location>
        <begin position="106"/>
        <end position="125"/>
    </location>
</feature>
<evidence type="ECO:0000256" key="4">
    <source>
        <dbReference type="ARBA" id="ARBA00023242"/>
    </source>
</evidence>
<dbReference type="HOGENOM" id="CLU_091054_0_0_1"/>
<evidence type="ECO:0000313" key="7">
    <source>
        <dbReference type="EMBL" id="KIW39538.1"/>
    </source>
</evidence>
<accession>A0A0D2D8X9</accession>
<dbReference type="SUPFAM" id="SSF57701">
    <property type="entry name" value="Zn2/Cys6 DNA-binding domain"/>
    <property type="match status" value="1"/>
</dbReference>
<dbReference type="OrthoDB" id="5418899at2759"/>
<dbReference type="PROSITE" id="PS00463">
    <property type="entry name" value="ZN2_CY6_FUNGAL_1"/>
    <property type="match status" value="1"/>
</dbReference>